<keyword evidence="3" id="KW-1185">Reference proteome</keyword>
<feature type="transmembrane region" description="Helical" evidence="1">
    <location>
        <begin position="143"/>
        <end position="165"/>
    </location>
</feature>
<reference evidence="3" key="1">
    <citation type="submission" date="2016-10" db="EMBL/GenBank/DDBJ databases">
        <authorList>
            <person name="Varghese N."/>
            <person name="Submissions S."/>
        </authorList>
    </citation>
    <scope>NUCLEOTIDE SEQUENCE [LARGE SCALE GENOMIC DNA]</scope>
    <source>
        <strain evidence="3">CGMCC 4.7038</strain>
    </source>
</reference>
<dbReference type="InterPro" id="IPR010390">
    <property type="entry name" value="ABC-2_transporter-like"/>
</dbReference>
<organism evidence="2 3">
    <name type="scientific">Micromonospora phaseoli</name>
    <dbReference type="NCBI Taxonomy" id="1144548"/>
    <lineage>
        <taxon>Bacteria</taxon>
        <taxon>Bacillati</taxon>
        <taxon>Actinomycetota</taxon>
        <taxon>Actinomycetes</taxon>
        <taxon>Micromonosporales</taxon>
        <taxon>Micromonosporaceae</taxon>
        <taxon>Micromonospora</taxon>
    </lineage>
</organism>
<feature type="transmembrane region" description="Helical" evidence="1">
    <location>
        <begin position="177"/>
        <end position="198"/>
    </location>
</feature>
<keyword evidence="1" id="KW-0472">Membrane</keyword>
<evidence type="ECO:0000313" key="2">
    <source>
        <dbReference type="EMBL" id="SEK04119.1"/>
    </source>
</evidence>
<protein>
    <submittedName>
        <fullName evidence="2">ABC-2 type transport system permease protein</fullName>
    </submittedName>
</protein>
<dbReference type="EMBL" id="FNYV01000016">
    <property type="protein sequence ID" value="SEK04119.1"/>
    <property type="molecule type" value="Genomic_DNA"/>
</dbReference>
<proteinExistence type="predicted"/>
<evidence type="ECO:0000313" key="3">
    <source>
        <dbReference type="Proteomes" id="UP000198707"/>
    </source>
</evidence>
<keyword evidence="1" id="KW-0812">Transmembrane</keyword>
<feature type="transmembrane region" description="Helical" evidence="1">
    <location>
        <begin position="21"/>
        <end position="47"/>
    </location>
</feature>
<feature type="transmembrane region" description="Helical" evidence="1">
    <location>
        <begin position="53"/>
        <end position="71"/>
    </location>
</feature>
<dbReference type="RefSeq" id="WP_170147785.1">
    <property type="nucleotide sequence ID" value="NZ_BOPI01000018.1"/>
</dbReference>
<keyword evidence="1" id="KW-1133">Transmembrane helix</keyword>
<dbReference type="Proteomes" id="UP000198707">
    <property type="component" value="Unassembled WGS sequence"/>
</dbReference>
<gene>
    <name evidence="2" type="ORF">SAMN05443287_11664</name>
</gene>
<feature type="transmembrane region" description="Helical" evidence="1">
    <location>
        <begin position="235"/>
        <end position="254"/>
    </location>
</feature>
<name>A0A1H7DQU0_9ACTN</name>
<dbReference type="AlphaFoldDB" id="A0A1H7DQU0"/>
<evidence type="ECO:0000256" key="1">
    <source>
        <dbReference type="SAM" id="Phobius"/>
    </source>
</evidence>
<dbReference type="PANTHER" id="PTHR36833:SF1">
    <property type="entry name" value="INTEGRAL MEMBRANE TRANSPORT PROTEIN"/>
    <property type="match status" value="1"/>
</dbReference>
<dbReference type="Pfam" id="PF06182">
    <property type="entry name" value="ABC2_membrane_6"/>
    <property type="match status" value="1"/>
</dbReference>
<sequence length="266" mass="29677">MNDLRLTLELYRIAVRAERQYRLNFLLMCVLGVVYQCSGIATVWVMLRTFDTIAGWTFGEMAFLYALRLLAHAAWAVPFHQLEFMDDTIREGRFDRCLVRPLNPFLQVITTRFQMNVIGDVLAAVVMFVLAVNLVSIDFSPVHILYLILAVIGGALAEGAAKVFVSSLSFRFVQTWAASRLADNIYLMFGSYPTSIFGPMMSWALTWVVPVAVVAYLPAGVLLGRTGDLHIPGPVAVAAPLVGLCGFLVAYRWWHYQVRGYQSVGA</sequence>
<accession>A0A1H7DQU0</accession>
<feature type="transmembrane region" description="Helical" evidence="1">
    <location>
        <begin position="117"/>
        <end position="137"/>
    </location>
</feature>
<dbReference type="PANTHER" id="PTHR36833">
    <property type="entry name" value="SLR0610 PROTEIN-RELATED"/>
    <property type="match status" value="1"/>
</dbReference>
<dbReference type="STRING" id="1144548.SAMN05443287_11664"/>